<evidence type="ECO:0000313" key="2">
    <source>
        <dbReference type="EMBL" id="KAF8568328.1"/>
    </source>
</evidence>
<dbReference type="OrthoDB" id="6249047at2759"/>
<keyword evidence="3" id="KW-1185">Reference proteome</keyword>
<feature type="region of interest" description="Disordered" evidence="1">
    <location>
        <begin position="119"/>
        <end position="149"/>
    </location>
</feature>
<protein>
    <submittedName>
        <fullName evidence="2">Uncharacterized protein</fullName>
    </submittedName>
</protein>
<accession>A0A8T0DMU9</accession>
<dbReference type="Proteomes" id="UP000699462">
    <property type="component" value="Unassembled WGS sequence"/>
</dbReference>
<sequence length="188" mass="21372">MLLTFHLDCRHSGHTIFRLLVEQFSNDKLQPEGQGSETSQGVFLTCSSTTPAPEVQRTSIRKPVTFHIIHHSDSSSPEGACEANITDPIRRVRPDAFRRALRFRRRTCLARVHVHGSLSSLSDQKTEEDSSVIRASEAESVETSPQEAEHKELMNYELYLAQPVEIRYPFNYVADLFEDASPMSMHEE</sequence>
<evidence type="ECO:0000313" key="3">
    <source>
        <dbReference type="Proteomes" id="UP000699462"/>
    </source>
</evidence>
<proteinExistence type="predicted"/>
<evidence type="ECO:0000256" key="1">
    <source>
        <dbReference type="SAM" id="MobiDB-lite"/>
    </source>
</evidence>
<organism evidence="2 3">
    <name type="scientific">Paragonimus westermani</name>
    <dbReference type="NCBI Taxonomy" id="34504"/>
    <lineage>
        <taxon>Eukaryota</taxon>
        <taxon>Metazoa</taxon>
        <taxon>Spiralia</taxon>
        <taxon>Lophotrochozoa</taxon>
        <taxon>Platyhelminthes</taxon>
        <taxon>Trematoda</taxon>
        <taxon>Digenea</taxon>
        <taxon>Plagiorchiida</taxon>
        <taxon>Troglotremata</taxon>
        <taxon>Troglotrematidae</taxon>
        <taxon>Paragonimus</taxon>
    </lineage>
</organism>
<dbReference type="EMBL" id="JTDF01002892">
    <property type="protein sequence ID" value="KAF8568328.1"/>
    <property type="molecule type" value="Genomic_DNA"/>
</dbReference>
<gene>
    <name evidence="2" type="ORF">P879_05398</name>
</gene>
<name>A0A8T0DMU9_9TREM</name>
<dbReference type="AlphaFoldDB" id="A0A8T0DMU9"/>
<comment type="caution">
    <text evidence="2">The sequence shown here is derived from an EMBL/GenBank/DDBJ whole genome shotgun (WGS) entry which is preliminary data.</text>
</comment>
<reference evidence="2 3" key="1">
    <citation type="submission" date="2019-07" db="EMBL/GenBank/DDBJ databases">
        <title>Annotation for the trematode Paragonimus westermani.</title>
        <authorList>
            <person name="Choi Y.-J."/>
        </authorList>
    </citation>
    <scope>NUCLEOTIDE SEQUENCE [LARGE SCALE GENOMIC DNA]</scope>
    <source>
        <strain evidence="2">180907_Pwestermani</strain>
    </source>
</reference>